<gene>
    <name evidence="2" type="ORF">VR44_33615</name>
</gene>
<keyword evidence="1" id="KW-1133">Transmembrane helix</keyword>
<dbReference type="OrthoDB" id="4332641at2"/>
<keyword evidence="1" id="KW-0472">Membrane</keyword>
<proteinExistence type="predicted"/>
<feature type="transmembrane region" description="Helical" evidence="1">
    <location>
        <begin position="7"/>
        <end position="27"/>
    </location>
</feature>
<feature type="transmembrane region" description="Helical" evidence="1">
    <location>
        <begin position="39"/>
        <end position="59"/>
    </location>
</feature>
<dbReference type="EMBL" id="JZWV01001129">
    <property type="protein sequence ID" value="KJY25047.1"/>
    <property type="molecule type" value="Genomic_DNA"/>
</dbReference>
<dbReference type="Proteomes" id="UP000033551">
    <property type="component" value="Unassembled WGS sequence"/>
</dbReference>
<sequence length="95" mass="10251">MSREDNRAGVSALLSWAVWGSLIWIVWDPDLQGVQEAIGWWMIAIALAPVLLMAMWAAVFDEPGAGDDACGSDDGDVHWTHGEESCGSRRYGCGG</sequence>
<keyword evidence="3" id="KW-1185">Reference proteome</keyword>
<protein>
    <submittedName>
        <fullName evidence="2">Uncharacterized protein</fullName>
    </submittedName>
</protein>
<comment type="caution">
    <text evidence="2">The sequence shown here is derived from an EMBL/GenBank/DDBJ whole genome shotgun (WGS) entry which is preliminary data.</text>
</comment>
<accession>A0A0F4ISS7</accession>
<evidence type="ECO:0000256" key="1">
    <source>
        <dbReference type="SAM" id="Phobius"/>
    </source>
</evidence>
<keyword evidence="1" id="KW-0812">Transmembrane</keyword>
<dbReference type="AlphaFoldDB" id="A0A0F4ISS7"/>
<dbReference type="RefSeq" id="WP_045951427.1">
    <property type="nucleotide sequence ID" value="NZ_JZWV01001129.1"/>
</dbReference>
<organism evidence="2 3">
    <name type="scientific">Streptomyces katrae</name>
    <dbReference type="NCBI Taxonomy" id="68223"/>
    <lineage>
        <taxon>Bacteria</taxon>
        <taxon>Bacillati</taxon>
        <taxon>Actinomycetota</taxon>
        <taxon>Actinomycetes</taxon>
        <taxon>Kitasatosporales</taxon>
        <taxon>Streptomycetaceae</taxon>
        <taxon>Streptomyces</taxon>
    </lineage>
</organism>
<evidence type="ECO:0000313" key="3">
    <source>
        <dbReference type="Proteomes" id="UP000033551"/>
    </source>
</evidence>
<reference evidence="2 3" key="1">
    <citation type="submission" date="2015-02" db="EMBL/GenBank/DDBJ databases">
        <authorList>
            <person name="Ju K.-S."/>
            <person name="Doroghazi J.R."/>
            <person name="Metcalf W."/>
        </authorList>
    </citation>
    <scope>NUCLEOTIDE SEQUENCE [LARGE SCALE GENOMIC DNA]</scope>
    <source>
        <strain evidence="2 3">NRRL ISP-5550</strain>
    </source>
</reference>
<name>A0A0F4ISS7_9ACTN</name>
<dbReference type="PATRIC" id="fig|68223.7.peg.3630"/>
<evidence type="ECO:0000313" key="2">
    <source>
        <dbReference type="EMBL" id="KJY25047.1"/>
    </source>
</evidence>